<evidence type="ECO:0000256" key="2">
    <source>
        <dbReference type="SAM" id="MobiDB-lite"/>
    </source>
</evidence>
<dbReference type="Proteomes" id="UP001321475">
    <property type="component" value="Chromosome"/>
</dbReference>
<evidence type="ECO:0000256" key="1">
    <source>
        <dbReference type="SAM" id="Coils"/>
    </source>
</evidence>
<feature type="coiled-coil region" evidence="1">
    <location>
        <begin position="115"/>
        <end position="170"/>
    </location>
</feature>
<protein>
    <submittedName>
        <fullName evidence="4">Uncharacterized protein</fullName>
    </submittedName>
</protein>
<evidence type="ECO:0000313" key="5">
    <source>
        <dbReference type="Proteomes" id="UP001321475"/>
    </source>
</evidence>
<keyword evidence="3" id="KW-0472">Membrane</keyword>
<feature type="compositionally biased region" description="Pro residues" evidence="2">
    <location>
        <begin position="38"/>
        <end position="47"/>
    </location>
</feature>
<keyword evidence="3" id="KW-1133">Transmembrane helix</keyword>
<keyword evidence="5" id="KW-1185">Reference proteome</keyword>
<feature type="region of interest" description="Disordered" evidence="2">
    <location>
        <begin position="1"/>
        <end position="81"/>
    </location>
</feature>
<evidence type="ECO:0000313" key="4">
    <source>
        <dbReference type="EMBL" id="BDZ43810.1"/>
    </source>
</evidence>
<gene>
    <name evidence="4" type="ORF">GCM10025865_31090</name>
</gene>
<accession>A0ABM8G6N8</accession>
<sequence>MTDPHPWDASGHDRPAGQAAPAGDPPRTFDADRAWPQGAPPPSPPLPGTEADASADRRPPVLPGLEPAEPTYAPSHATPRRRRGAVPVVLGILLALALGAAAYLWLTTTRWQESSSEWESNARELGDEVASLTAELGATAADLETAKTQLDAAQTRIDELANEKAQLGDDQAVSDQYLDYQQRVSEAAGTVALSLDRCIDGQAQLIEYLRDADSYDPDELSRFASDVDDLCSSAKDANTRLQSALDG</sequence>
<feature type="transmembrane region" description="Helical" evidence="3">
    <location>
        <begin position="85"/>
        <end position="106"/>
    </location>
</feature>
<dbReference type="EMBL" id="AP027729">
    <property type="protein sequence ID" value="BDZ43810.1"/>
    <property type="molecule type" value="Genomic_DNA"/>
</dbReference>
<organism evidence="4 5">
    <name type="scientific">Paraoerskovia sediminicola</name>
    <dbReference type="NCBI Taxonomy" id="1138587"/>
    <lineage>
        <taxon>Bacteria</taxon>
        <taxon>Bacillati</taxon>
        <taxon>Actinomycetota</taxon>
        <taxon>Actinomycetes</taxon>
        <taxon>Micrococcales</taxon>
        <taxon>Cellulomonadaceae</taxon>
        <taxon>Paraoerskovia</taxon>
    </lineage>
</organism>
<keyword evidence="3" id="KW-0812">Transmembrane</keyword>
<reference evidence="5" key="1">
    <citation type="journal article" date="2019" name="Int. J. Syst. Evol. Microbiol.">
        <title>The Global Catalogue of Microorganisms (GCM) 10K type strain sequencing project: providing services to taxonomists for standard genome sequencing and annotation.</title>
        <authorList>
            <consortium name="The Broad Institute Genomics Platform"/>
            <consortium name="The Broad Institute Genome Sequencing Center for Infectious Disease"/>
            <person name="Wu L."/>
            <person name="Ma J."/>
        </authorList>
    </citation>
    <scope>NUCLEOTIDE SEQUENCE [LARGE SCALE GENOMIC DNA]</scope>
    <source>
        <strain evidence="5">NBRC 108565</strain>
    </source>
</reference>
<name>A0ABM8G6N8_9CELL</name>
<feature type="compositionally biased region" description="Low complexity" evidence="2">
    <location>
        <begin position="16"/>
        <end position="26"/>
    </location>
</feature>
<proteinExistence type="predicted"/>
<keyword evidence="1" id="KW-0175">Coiled coil</keyword>
<evidence type="ECO:0000256" key="3">
    <source>
        <dbReference type="SAM" id="Phobius"/>
    </source>
</evidence>